<accession>A0A090X4L8</accession>
<evidence type="ECO:0000313" key="6">
    <source>
        <dbReference type="Proteomes" id="UP000029643"/>
    </source>
</evidence>
<name>A0A090X4L8_9FLAO</name>
<comment type="caution">
    <text evidence="5">The sequence shown here is derived from an EMBL/GenBank/DDBJ whole genome shotgun (WGS) entry which is preliminary data.</text>
</comment>
<protein>
    <submittedName>
        <fullName evidence="5">Iron(III) dicitrate transport protein FecA</fullName>
    </submittedName>
</protein>
<dbReference type="SUPFAM" id="SSF56935">
    <property type="entry name" value="Porins"/>
    <property type="match status" value="1"/>
</dbReference>
<proteinExistence type="predicted"/>
<keyword evidence="3" id="KW-0998">Cell outer membrane</keyword>
<evidence type="ECO:0000256" key="2">
    <source>
        <dbReference type="ARBA" id="ARBA00023136"/>
    </source>
</evidence>
<gene>
    <name evidence="5" type="ORF">JCM19274_4506</name>
</gene>
<sequence length="100" mass="11105">MGLSYKPNTNFEAYGNVSQNYRSVTFSDINIDNPAFLISPDITDEEGFTTDLGIRGNFNNMVSYDLGVFGLFYKKRIGFVTIVDTDGSIKNERGNIGGMQ</sequence>
<comment type="subcellular location">
    <subcellularLocation>
        <location evidence="1">Cell outer membrane</location>
    </subcellularLocation>
</comment>
<dbReference type="GO" id="GO:0009279">
    <property type="term" value="C:cell outer membrane"/>
    <property type="evidence" value="ECO:0007669"/>
    <property type="project" value="UniProtKB-SubCell"/>
</dbReference>
<evidence type="ECO:0000259" key="4">
    <source>
        <dbReference type="Pfam" id="PF00593"/>
    </source>
</evidence>
<dbReference type="InterPro" id="IPR036942">
    <property type="entry name" value="Beta-barrel_TonB_sf"/>
</dbReference>
<feature type="domain" description="TonB-dependent receptor-like beta-barrel" evidence="4">
    <location>
        <begin position="2"/>
        <end position="92"/>
    </location>
</feature>
<evidence type="ECO:0000256" key="3">
    <source>
        <dbReference type="ARBA" id="ARBA00023237"/>
    </source>
</evidence>
<evidence type="ECO:0000313" key="5">
    <source>
        <dbReference type="EMBL" id="GAL78007.1"/>
    </source>
</evidence>
<dbReference type="Proteomes" id="UP000029643">
    <property type="component" value="Unassembled WGS sequence"/>
</dbReference>
<dbReference type="Gene3D" id="2.40.170.20">
    <property type="entry name" value="TonB-dependent receptor, beta-barrel domain"/>
    <property type="match status" value="1"/>
</dbReference>
<reference evidence="5 6" key="1">
    <citation type="journal article" date="2014" name="Genome Announc.">
        <title>Draft Genome Sequences of Marine Flavobacterium Algibacter lectus Strains SS8 and NR4.</title>
        <authorList>
            <person name="Takatani N."/>
            <person name="Nakanishi M."/>
            <person name="Meirelles P."/>
            <person name="Mino S."/>
            <person name="Suda W."/>
            <person name="Oshima K."/>
            <person name="Hattori M."/>
            <person name="Ohkuma M."/>
            <person name="Hosokawa M."/>
            <person name="Miyashita K."/>
            <person name="Thompson F.L."/>
            <person name="Niwa A."/>
            <person name="Sawabe T."/>
            <person name="Sawabe T."/>
        </authorList>
    </citation>
    <scope>NUCLEOTIDE SEQUENCE [LARGE SCALE GENOMIC DNA]</scope>
    <source>
        <strain evidence="6">JCM19274</strain>
    </source>
</reference>
<dbReference type="Pfam" id="PF00593">
    <property type="entry name" value="TonB_dep_Rec_b-barrel"/>
    <property type="match status" value="1"/>
</dbReference>
<evidence type="ECO:0000256" key="1">
    <source>
        <dbReference type="ARBA" id="ARBA00004442"/>
    </source>
</evidence>
<dbReference type="AlphaFoldDB" id="A0A090X4L8"/>
<organism evidence="5 6">
    <name type="scientific">Algibacter lectus</name>
    <dbReference type="NCBI Taxonomy" id="221126"/>
    <lineage>
        <taxon>Bacteria</taxon>
        <taxon>Pseudomonadati</taxon>
        <taxon>Bacteroidota</taxon>
        <taxon>Flavobacteriia</taxon>
        <taxon>Flavobacteriales</taxon>
        <taxon>Flavobacteriaceae</taxon>
        <taxon>Algibacter</taxon>
    </lineage>
</organism>
<dbReference type="InterPro" id="IPR000531">
    <property type="entry name" value="Beta-barrel_TonB"/>
</dbReference>
<keyword evidence="2" id="KW-0472">Membrane</keyword>
<dbReference type="EMBL" id="BBNU01000002">
    <property type="protein sequence ID" value="GAL78007.1"/>
    <property type="molecule type" value="Genomic_DNA"/>
</dbReference>